<dbReference type="AlphaFoldDB" id="A0A1V9E0V9"/>
<evidence type="ECO:0000313" key="3">
    <source>
        <dbReference type="EMBL" id="OQP39767.1"/>
    </source>
</evidence>
<gene>
    <name evidence="3" type="ORF">A4H97_16205</name>
</gene>
<keyword evidence="2" id="KW-0808">Transferase</keyword>
<comment type="caution">
    <text evidence="3">The sequence shown here is derived from an EMBL/GenBank/DDBJ whole genome shotgun (WGS) entry which is preliminary data.</text>
</comment>
<dbReference type="SUPFAM" id="SSF53335">
    <property type="entry name" value="S-adenosyl-L-methionine-dependent methyltransferases"/>
    <property type="match status" value="1"/>
</dbReference>
<dbReference type="InterPro" id="IPR007213">
    <property type="entry name" value="Ppm1/Ppm2/Tcmp"/>
</dbReference>
<reference evidence="4" key="1">
    <citation type="submission" date="2016-04" db="EMBL/GenBank/DDBJ databases">
        <authorList>
            <person name="Chen L."/>
            <person name="Zhuang W."/>
            <person name="Wang G."/>
        </authorList>
    </citation>
    <scope>NUCLEOTIDE SEQUENCE [LARGE SCALE GENOMIC DNA]</scope>
    <source>
        <strain evidence="4">17621</strain>
    </source>
</reference>
<evidence type="ECO:0000256" key="2">
    <source>
        <dbReference type="ARBA" id="ARBA00022679"/>
    </source>
</evidence>
<proteinExistence type="predicted"/>
<sequence>MTKAITTIPFATEAAALLWDADQLKNRIREKVSKESFIWLLHFENRYRTIDSLLTPPGVPNVLEIASGFSFRGLQLCSQSAINYFDTDLPDSIATKQQVVDKLIEQHHLETKGTYRLMPLNALDTAAFNAVVDQFPPGPVAIVNEGLLMYLDEPEKRQLCANIHAVLTKRGGYWITGDIYLKKGDREHAHTNPTAAAFLAMHNVEEKKFDSFKAATDFFTSCGFSIAAKEVVAYDQLSALRFIEHRNIPEEVVRSWFTSRETWKLVVEP</sequence>
<keyword evidence="1" id="KW-0489">Methyltransferase</keyword>
<protein>
    <recommendedName>
        <fullName evidence="5">Methyltransferase</fullName>
    </recommendedName>
</protein>
<evidence type="ECO:0000256" key="1">
    <source>
        <dbReference type="ARBA" id="ARBA00022603"/>
    </source>
</evidence>
<evidence type="ECO:0008006" key="5">
    <source>
        <dbReference type="Google" id="ProtNLM"/>
    </source>
</evidence>
<evidence type="ECO:0000313" key="4">
    <source>
        <dbReference type="Proteomes" id="UP000192610"/>
    </source>
</evidence>
<dbReference type="Gene3D" id="3.40.50.150">
    <property type="entry name" value="Vaccinia Virus protein VP39"/>
    <property type="match status" value="1"/>
</dbReference>
<dbReference type="Pfam" id="PF04072">
    <property type="entry name" value="LCM"/>
    <property type="match status" value="1"/>
</dbReference>
<dbReference type="EMBL" id="LVXG01000078">
    <property type="protein sequence ID" value="OQP39767.1"/>
    <property type="molecule type" value="Genomic_DNA"/>
</dbReference>
<organism evidence="3 4">
    <name type="scientific">Niastella yeongjuensis</name>
    <dbReference type="NCBI Taxonomy" id="354355"/>
    <lineage>
        <taxon>Bacteria</taxon>
        <taxon>Pseudomonadati</taxon>
        <taxon>Bacteroidota</taxon>
        <taxon>Chitinophagia</taxon>
        <taxon>Chitinophagales</taxon>
        <taxon>Chitinophagaceae</taxon>
        <taxon>Niastella</taxon>
    </lineage>
</organism>
<dbReference type="GO" id="GO:0008168">
    <property type="term" value="F:methyltransferase activity"/>
    <property type="evidence" value="ECO:0007669"/>
    <property type="project" value="UniProtKB-KW"/>
</dbReference>
<dbReference type="InterPro" id="IPR029063">
    <property type="entry name" value="SAM-dependent_MTases_sf"/>
</dbReference>
<accession>A0A1V9E0V9</accession>
<dbReference type="STRING" id="354355.SAMN05660816_01987"/>
<name>A0A1V9E0V9_9BACT</name>
<dbReference type="Proteomes" id="UP000192610">
    <property type="component" value="Unassembled WGS sequence"/>
</dbReference>
<dbReference type="GO" id="GO:0032259">
    <property type="term" value="P:methylation"/>
    <property type="evidence" value="ECO:0007669"/>
    <property type="project" value="UniProtKB-KW"/>
</dbReference>
<keyword evidence="4" id="KW-1185">Reference proteome</keyword>